<dbReference type="Pfam" id="PF03500">
    <property type="entry name" value="Cellsynth_D"/>
    <property type="match status" value="1"/>
</dbReference>
<dbReference type="InterPro" id="IPR022798">
    <property type="entry name" value="BcsD_bac"/>
</dbReference>
<protein>
    <submittedName>
        <fullName evidence="1">Cellulose synthase operon protein D</fullName>
    </submittedName>
</protein>
<evidence type="ECO:0000313" key="2">
    <source>
        <dbReference type="Proteomes" id="UP000013111"/>
    </source>
</evidence>
<dbReference type="GeneID" id="97604383"/>
<dbReference type="Proteomes" id="UP000013111">
    <property type="component" value="Unassembled WGS sequence"/>
</dbReference>
<organism evidence="1 2">
    <name type="scientific">Erwinia amylovora NBRC 12687 = CFBP 1232</name>
    <dbReference type="NCBI Taxonomy" id="1219359"/>
    <lineage>
        <taxon>Bacteria</taxon>
        <taxon>Pseudomonadati</taxon>
        <taxon>Pseudomonadota</taxon>
        <taxon>Gammaproteobacteria</taxon>
        <taxon>Enterobacterales</taxon>
        <taxon>Erwiniaceae</taxon>
        <taxon>Erwinia</taxon>
    </lineage>
</organism>
<reference evidence="1 2" key="1">
    <citation type="submission" date="2012-11" db="EMBL/GenBank/DDBJ databases">
        <authorList>
            <person name="Linke B."/>
        </authorList>
    </citation>
    <scope>NUCLEOTIDE SEQUENCE [LARGE SCALE GENOMIC DNA]</scope>
    <source>
        <strain evidence="2">CFBP 1232</strain>
    </source>
</reference>
<dbReference type="RefSeq" id="WP_004161056.1">
    <property type="nucleotide sequence ID" value="NZ_BAYW01000001.1"/>
</dbReference>
<dbReference type="AlphaFoldDB" id="A0A831A5P7"/>
<name>A0A831A5P7_ERWAM</name>
<dbReference type="SMR" id="A0A831A5P7"/>
<evidence type="ECO:0000313" key="1">
    <source>
        <dbReference type="EMBL" id="CCO95634.1"/>
    </source>
</evidence>
<comment type="caution">
    <text evidence="1">The sequence shown here is derived from an EMBL/GenBank/DDBJ whole genome shotgun (WGS) entry which is preliminary data.</text>
</comment>
<dbReference type="EMBL" id="CAPB01000041">
    <property type="protein sequence ID" value="CCO95634.1"/>
    <property type="molecule type" value="Genomic_DNA"/>
</dbReference>
<proteinExistence type="predicted"/>
<sequence>MSQLLQERTLQYHRQRQSQPGWFDLVNVMVGGMMDNADEQEIQAFLRQMGDNLAGRYPLDKARTVADLEGNINQVLERFNWGFVCLQAYDGAIVIDHSALPAGDGVMPHRQWRLAMGAVLRGLYARWMRGQGGSDQVGLTLEETGDCSLRFRYQV</sequence>
<dbReference type="GO" id="GO:0030244">
    <property type="term" value="P:cellulose biosynthetic process"/>
    <property type="evidence" value="ECO:0007669"/>
    <property type="project" value="InterPro"/>
</dbReference>
<dbReference type="Gene3D" id="3.30.70.2590">
    <property type="match status" value="1"/>
</dbReference>
<dbReference type="InterPro" id="IPR038470">
    <property type="entry name" value="Cellsynth_D_sf"/>
</dbReference>
<reference evidence="1 2" key="2">
    <citation type="submission" date="2013-04" db="EMBL/GenBank/DDBJ databases">
        <title>Comparative genomics of 12 strains of Erwinia amylovora identifies a pan-genome with a large conserved core and provides insights into host specificity.</title>
        <authorList>
            <person name="Mann R.A."/>
            <person name="Smits T.H.M."/>
            <person name="Buehlmann A."/>
            <person name="Blom J."/>
            <person name="Goesmann A."/>
            <person name="Frey J.E."/>
            <person name="Plummer K.M."/>
            <person name="Beer S.V."/>
            <person name="Luck J."/>
            <person name="Duffy B."/>
            <person name="Rodoni B."/>
        </authorList>
    </citation>
    <scope>NUCLEOTIDE SEQUENCE [LARGE SCALE GENOMIC DNA]</scope>
    <source>
        <strain evidence="2">CFBP 1232</strain>
    </source>
</reference>
<gene>
    <name evidence="1" type="primary">bcsD</name>
    <name evidence="1" type="ORF">BN437_3736</name>
</gene>
<accession>A0A831A5P7</accession>